<dbReference type="PANTHER" id="PTHR23506:SF26">
    <property type="entry name" value="MFS-TYPE TRANSPORTER SLC18B1"/>
    <property type="match status" value="1"/>
</dbReference>
<dbReference type="InterPro" id="IPR011701">
    <property type="entry name" value="MFS"/>
</dbReference>
<dbReference type="EMBL" id="CCKQ01013419">
    <property type="protein sequence ID" value="CDW85082.1"/>
    <property type="molecule type" value="Genomic_DNA"/>
</dbReference>
<feature type="transmembrane region" description="Helical" evidence="6">
    <location>
        <begin position="54"/>
        <end position="74"/>
    </location>
</feature>
<evidence type="ECO:0000256" key="5">
    <source>
        <dbReference type="ARBA" id="ARBA00023136"/>
    </source>
</evidence>
<accession>A0A078AV01</accession>
<evidence type="ECO:0000256" key="4">
    <source>
        <dbReference type="ARBA" id="ARBA00022989"/>
    </source>
</evidence>
<protein>
    <submittedName>
        <fullName evidence="7">Permeases of the major facilitator superfamily</fullName>
    </submittedName>
</protein>
<evidence type="ECO:0000313" key="8">
    <source>
        <dbReference type="Proteomes" id="UP000039865"/>
    </source>
</evidence>
<dbReference type="GO" id="GO:0016020">
    <property type="term" value="C:membrane"/>
    <property type="evidence" value="ECO:0007669"/>
    <property type="project" value="UniProtKB-SubCell"/>
</dbReference>
<sequence length="206" mass="23620">MGISVPFFYPLKQKIILQLLTSSILLRFYQGFADAHILVASFAIASAEFKKNRGVVIGYMEAGVGFGFMMGAPIGQTLQNLMSYQFIFFGFGAFQFFPAMFAAILLPERMNKSIDDQIDNLEAKDIKDVCYGNILKNKKVQNFIFFTIIGMVVMLFNQMLITRQLVKLGIPRKFTGNYTFLMNIRLCNGYKWASIFYFLHHLWNFG</sequence>
<feature type="transmembrane region" description="Helical" evidence="6">
    <location>
        <begin position="86"/>
        <end position="106"/>
    </location>
</feature>
<dbReference type="PANTHER" id="PTHR23506">
    <property type="entry name" value="GH10249P"/>
    <property type="match status" value="1"/>
</dbReference>
<comment type="subcellular location">
    <subcellularLocation>
        <location evidence="1">Membrane</location>
        <topology evidence="1">Multi-pass membrane protein</topology>
    </subcellularLocation>
</comment>
<keyword evidence="8" id="KW-1185">Reference proteome</keyword>
<keyword evidence="4 6" id="KW-1133">Transmembrane helix</keyword>
<evidence type="ECO:0000256" key="6">
    <source>
        <dbReference type="SAM" id="Phobius"/>
    </source>
</evidence>
<feature type="transmembrane region" description="Helical" evidence="6">
    <location>
        <begin position="143"/>
        <end position="161"/>
    </location>
</feature>
<dbReference type="Proteomes" id="UP000039865">
    <property type="component" value="Unassembled WGS sequence"/>
</dbReference>
<gene>
    <name evidence="7" type="primary">Contig398.g438</name>
    <name evidence="7" type="ORF">STYLEM_14152</name>
</gene>
<name>A0A078AV01_STYLE</name>
<evidence type="ECO:0000256" key="1">
    <source>
        <dbReference type="ARBA" id="ARBA00004141"/>
    </source>
</evidence>
<feature type="transmembrane region" description="Helical" evidence="6">
    <location>
        <begin position="28"/>
        <end position="47"/>
    </location>
</feature>
<dbReference type="SUPFAM" id="SSF103473">
    <property type="entry name" value="MFS general substrate transporter"/>
    <property type="match status" value="1"/>
</dbReference>
<dbReference type="InterPro" id="IPR036259">
    <property type="entry name" value="MFS_trans_sf"/>
</dbReference>
<keyword evidence="5 6" id="KW-0472">Membrane</keyword>
<dbReference type="OrthoDB" id="303432at2759"/>
<evidence type="ECO:0000256" key="2">
    <source>
        <dbReference type="ARBA" id="ARBA00022448"/>
    </source>
</evidence>
<reference evidence="7 8" key="1">
    <citation type="submission" date="2014-06" db="EMBL/GenBank/DDBJ databases">
        <authorList>
            <person name="Swart Estienne"/>
        </authorList>
    </citation>
    <scope>NUCLEOTIDE SEQUENCE [LARGE SCALE GENOMIC DNA]</scope>
    <source>
        <strain evidence="7 8">130c</strain>
    </source>
</reference>
<organism evidence="7 8">
    <name type="scientific">Stylonychia lemnae</name>
    <name type="common">Ciliate</name>
    <dbReference type="NCBI Taxonomy" id="5949"/>
    <lineage>
        <taxon>Eukaryota</taxon>
        <taxon>Sar</taxon>
        <taxon>Alveolata</taxon>
        <taxon>Ciliophora</taxon>
        <taxon>Intramacronucleata</taxon>
        <taxon>Spirotrichea</taxon>
        <taxon>Stichotrichia</taxon>
        <taxon>Sporadotrichida</taxon>
        <taxon>Oxytrichidae</taxon>
        <taxon>Stylonychinae</taxon>
        <taxon>Stylonychia</taxon>
    </lineage>
</organism>
<dbReference type="InParanoid" id="A0A078AV01"/>
<dbReference type="InterPro" id="IPR050930">
    <property type="entry name" value="MFS_Vesicular_Transporter"/>
</dbReference>
<evidence type="ECO:0000256" key="3">
    <source>
        <dbReference type="ARBA" id="ARBA00022692"/>
    </source>
</evidence>
<dbReference type="GO" id="GO:0022857">
    <property type="term" value="F:transmembrane transporter activity"/>
    <property type="evidence" value="ECO:0007669"/>
    <property type="project" value="InterPro"/>
</dbReference>
<proteinExistence type="predicted"/>
<dbReference type="Gene3D" id="1.20.1250.20">
    <property type="entry name" value="MFS general substrate transporter like domains"/>
    <property type="match status" value="1"/>
</dbReference>
<evidence type="ECO:0000313" key="7">
    <source>
        <dbReference type="EMBL" id="CDW85082.1"/>
    </source>
</evidence>
<keyword evidence="3 6" id="KW-0812">Transmembrane</keyword>
<dbReference type="AlphaFoldDB" id="A0A078AV01"/>
<keyword evidence="2" id="KW-0813">Transport</keyword>
<dbReference type="Pfam" id="PF07690">
    <property type="entry name" value="MFS_1"/>
    <property type="match status" value="1"/>
</dbReference>